<evidence type="ECO:0000313" key="2">
    <source>
        <dbReference type="Proteomes" id="UP000828048"/>
    </source>
</evidence>
<protein>
    <submittedName>
        <fullName evidence="1">Uncharacterized protein</fullName>
    </submittedName>
</protein>
<evidence type="ECO:0000313" key="1">
    <source>
        <dbReference type="EMBL" id="KAH7856378.1"/>
    </source>
</evidence>
<keyword evidence="2" id="KW-1185">Reference proteome</keyword>
<organism evidence="1 2">
    <name type="scientific">Vaccinium darrowii</name>
    <dbReference type="NCBI Taxonomy" id="229202"/>
    <lineage>
        <taxon>Eukaryota</taxon>
        <taxon>Viridiplantae</taxon>
        <taxon>Streptophyta</taxon>
        <taxon>Embryophyta</taxon>
        <taxon>Tracheophyta</taxon>
        <taxon>Spermatophyta</taxon>
        <taxon>Magnoliopsida</taxon>
        <taxon>eudicotyledons</taxon>
        <taxon>Gunneridae</taxon>
        <taxon>Pentapetalae</taxon>
        <taxon>asterids</taxon>
        <taxon>Ericales</taxon>
        <taxon>Ericaceae</taxon>
        <taxon>Vaccinioideae</taxon>
        <taxon>Vaccinieae</taxon>
        <taxon>Vaccinium</taxon>
    </lineage>
</organism>
<name>A0ACB7YS53_9ERIC</name>
<dbReference type="EMBL" id="CM037153">
    <property type="protein sequence ID" value="KAH7856378.1"/>
    <property type="molecule type" value="Genomic_DNA"/>
</dbReference>
<accession>A0ACB7YS53</accession>
<reference evidence="1 2" key="1">
    <citation type="journal article" date="2021" name="Hortic Res">
        <title>High-quality reference genome and annotation aids understanding of berry development for evergreen blueberry (Vaccinium darrowii).</title>
        <authorList>
            <person name="Yu J."/>
            <person name="Hulse-Kemp A.M."/>
            <person name="Babiker E."/>
            <person name="Staton M."/>
        </authorList>
    </citation>
    <scope>NUCLEOTIDE SEQUENCE [LARGE SCALE GENOMIC DNA]</scope>
    <source>
        <strain evidence="2">cv. NJ 8807/NJ 8810</strain>
        <tissue evidence="1">Young leaf</tissue>
    </source>
</reference>
<comment type="caution">
    <text evidence="1">The sequence shown here is derived from an EMBL/GenBank/DDBJ whole genome shotgun (WGS) entry which is preliminary data.</text>
</comment>
<sequence>MKIKSIKLREAHKNSGVASFCSILWDLQAQHIVTSSSSDNSICIHDALLLSSPPRILRHHSDGVTSLALSPNSTCLASGSEDRSVKLYKFPGGEFQTNITRFALPIRVLGFNKSGSMLAAAGEDEGIKLINTIDGSIARVLKGHKGYITGLGFDPKSEYLASLDTDGTVIIWVLQSGAAVHTLEGIAPNTGLDASGMNILCWSPDGETLAVPGRKNDVVMYDRDTAEKLFSLRGDHVQRICFLSWSPNGKYMATSGLDRQVLIWDVDQRVDIDRQKFDDVVCCMAWKPTGNALAVIDTIGKYGIWESAVPSSMKSPTEGIPGLQSKNSNGLLLFDEEEEEPNISGSLSDLGEDSHGESEPTSRKRLRKRSFSDDEDFGDEVSMLPKDASRKIPSHNQKEKIKKRKEEQMCTNTSVGSKLQDAFQPGSTPMQPGKRRFLCYNMLGSITTIEHDGYSHIEIDFHDTGRGPRVPAMTDYFGFTMAALNENGSVFANPCKGEKSMSTLMYRPFRSWANNSEWSMRFEDEEVKVVALGAAWVAAVTSLNFLRIFSEGGLQRNVLSLEGPVVTAVGFRDELAVVTHASPALPSNDQMLEFRVFNIRNGTQPIRGRLPVTPDSYLTWFGFSEEGKICSFDSKGVFRVFTDQYGGSWLPLFSSMKVRKPEENYWVVGLNANKLFCVVCKSPESFPQVIPKPVLNLMDLSFPLPSSDLGADNLENEFILHNLHLSQINKTIEEMISIGQDTSSLDDEAFNMEASLDRCILKLIASCCNGDKLVRATELVKLLSLEKSVKGAIKLVTALKLPNLAERFNTILEERLLNESKTATAFPVKNLDTDTSDKADFAIGKSFPPTKSSYDSKPAIPSPSQKLSSPPFTKKGISEAVAKAGKAEIKEQSPNLENTRDATTNKVQLKNVDEVKNAEVKKTGEENKLQKRPSNPFAKSSNKQEKSSLFDSLKKKNVQ</sequence>
<dbReference type="Proteomes" id="UP000828048">
    <property type="component" value="Chromosome 3"/>
</dbReference>
<proteinExistence type="predicted"/>
<gene>
    <name evidence="1" type="ORF">Vadar_000735</name>
</gene>